<proteinExistence type="predicted"/>
<name>A0ABR7JLV7_9FIRM</name>
<organism evidence="1 2">
    <name type="scientific">Romboutsia faecis</name>
    <dbReference type="NCBI Taxonomy" id="2764597"/>
    <lineage>
        <taxon>Bacteria</taxon>
        <taxon>Bacillati</taxon>
        <taxon>Bacillota</taxon>
        <taxon>Clostridia</taxon>
        <taxon>Peptostreptococcales</taxon>
        <taxon>Peptostreptococcaceae</taxon>
        <taxon>Romboutsia</taxon>
    </lineage>
</organism>
<comment type="caution">
    <text evidence="1">The sequence shown here is derived from an EMBL/GenBank/DDBJ whole genome shotgun (WGS) entry which is preliminary data.</text>
</comment>
<keyword evidence="2" id="KW-1185">Reference proteome</keyword>
<accession>A0ABR7JLV7</accession>
<sequence length="186" mass="21563">MDVLKVFVENLCGKFNNDDQINNELSNGEVLHPKASHINGVCNHKIKNLPENFKGYFVIEESYYEQGNRKNILPHLFLFTLNDDNKVVLESYELPKGVSQEEFRNDNESLVMDYNELAKSEKFTPMVYNEENGVFTGESTSMFSPVTKFILKERVENGMLYVSEVFYKGDKKTFGFEDPIVYKKIN</sequence>
<evidence type="ECO:0000313" key="2">
    <source>
        <dbReference type="Proteomes" id="UP000609849"/>
    </source>
</evidence>
<dbReference type="Proteomes" id="UP000609849">
    <property type="component" value="Unassembled WGS sequence"/>
</dbReference>
<protein>
    <submittedName>
        <fullName evidence="1">Uncharacterized protein</fullName>
    </submittedName>
</protein>
<reference evidence="1 2" key="1">
    <citation type="submission" date="2020-08" db="EMBL/GenBank/DDBJ databases">
        <authorList>
            <person name="Liu C."/>
            <person name="Sun Q."/>
        </authorList>
    </citation>
    <scope>NUCLEOTIDE SEQUENCE [LARGE SCALE GENOMIC DNA]</scope>
    <source>
        <strain evidence="1 2">NSJ-18</strain>
    </source>
</reference>
<dbReference type="EMBL" id="JACRWE010000002">
    <property type="protein sequence ID" value="MBC5995897.1"/>
    <property type="molecule type" value="Genomic_DNA"/>
</dbReference>
<gene>
    <name evidence="1" type="ORF">H8923_03930</name>
</gene>
<evidence type="ECO:0000313" key="1">
    <source>
        <dbReference type="EMBL" id="MBC5995897.1"/>
    </source>
</evidence>
<dbReference type="RefSeq" id="WP_153923840.1">
    <property type="nucleotide sequence ID" value="NZ_JACRWE010000002.1"/>
</dbReference>